<dbReference type="InterPro" id="IPR004017">
    <property type="entry name" value="Cys_rich_dom"/>
</dbReference>
<dbReference type="PANTHER" id="PTHR43255">
    <property type="entry name" value="IRON-SULFUR-BINDING OXIDOREDUCTASE FADF-RELATED-RELATED"/>
    <property type="match status" value="1"/>
</dbReference>
<comment type="caution">
    <text evidence="7">The sequence shown here is derived from an EMBL/GenBank/DDBJ whole genome shotgun (WGS) entry which is preliminary data.</text>
</comment>
<keyword evidence="4" id="KW-0408">Iron</keyword>
<protein>
    <recommendedName>
        <fullName evidence="6">Cysteine-rich domain-containing protein</fullName>
    </recommendedName>
</protein>
<dbReference type="Pfam" id="PF02754">
    <property type="entry name" value="CCG"/>
    <property type="match status" value="2"/>
</dbReference>
<dbReference type="GO" id="GO:0005886">
    <property type="term" value="C:plasma membrane"/>
    <property type="evidence" value="ECO:0007669"/>
    <property type="project" value="TreeGrafter"/>
</dbReference>
<feature type="domain" description="Cysteine-rich" evidence="6">
    <location>
        <begin position="92"/>
        <end position="179"/>
    </location>
</feature>
<sequence length="208" mass="23465">TLIDEHCCTSPLIRTGQIDIVSDFMNYNINQINNTGASKVITSCAGCYRTLKKDYEKLGADLGFEVYHTGELIKTLLDEGKIKITSNYEKIVTYHDPCHLGRHMDMYEIPREIIQSIPGIKFIEMKRNRNNAWCCGAGGGVKIGYPDWALEISKERLEEAKETGATVLTSMCPFCKTNLADANKEFNMGFEIIDLIELIDQLKIEVSK</sequence>
<evidence type="ECO:0000256" key="4">
    <source>
        <dbReference type="ARBA" id="ARBA00023004"/>
    </source>
</evidence>
<evidence type="ECO:0000313" key="7">
    <source>
        <dbReference type="EMBL" id="GAG85678.1"/>
    </source>
</evidence>
<dbReference type="InterPro" id="IPR051460">
    <property type="entry name" value="HdrC_iron-sulfur_subunit"/>
</dbReference>
<accession>X1BNM6</accession>
<organism evidence="7">
    <name type="scientific">marine sediment metagenome</name>
    <dbReference type="NCBI Taxonomy" id="412755"/>
    <lineage>
        <taxon>unclassified sequences</taxon>
        <taxon>metagenomes</taxon>
        <taxon>ecological metagenomes</taxon>
    </lineage>
</organism>
<feature type="domain" description="Cysteine-rich" evidence="6">
    <location>
        <begin position="4"/>
        <end position="52"/>
    </location>
</feature>
<keyword evidence="1" id="KW-0004">4Fe-4S</keyword>
<dbReference type="EMBL" id="BART01018082">
    <property type="protein sequence ID" value="GAG85678.1"/>
    <property type="molecule type" value="Genomic_DNA"/>
</dbReference>
<gene>
    <name evidence="7" type="ORF">S01H4_34197</name>
</gene>
<dbReference type="PANTHER" id="PTHR43255:SF1">
    <property type="entry name" value="IRON-SULFUR-BINDING OXIDOREDUCTASE FADF-RELATED"/>
    <property type="match status" value="1"/>
</dbReference>
<evidence type="ECO:0000256" key="2">
    <source>
        <dbReference type="ARBA" id="ARBA00022723"/>
    </source>
</evidence>
<name>X1BNM6_9ZZZZ</name>
<keyword evidence="2" id="KW-0479">Metal-binding</keyword>
<proteinExistence type="predicted"/>
<keyword evidence="5" id="KW-0411">Iron-sulfur</keyword>
<evidence type="ECO:0000256" key="5">
    <source>
        <dbReference type="ARBA" id="ARBA00023014"/>
    </source>
</evidence>
<dbReference type="AlphaFoldDB" id="X1BNM6"/>
<evidence type="ECO:0000259" key="6">
    <source>
        <dbReference type="Pfam" id="PF02754"/>
    </source>
</evidence>
<dbReference type="GO" id="GO:0051539">
    <property type="term" value="F:4 iron, 4 sulfur cluster binding"/>
    <property type="evidence" value="ECO:0007669"/>
    <property type="project" value="UniProtKB-KW"/>
</dbReference>
<evidence type="ECO:0000256" key="1">
    <source>
        <dbReference type="ARBA" id="ARBA00022485"/>
    </source>
</evidence>
<dbReference type="GO" id="GO:0046872">
    <property type="term" value="F:metal ion binding"/>
    <property type="evidence" value="ECO:0007669"/>
    <property type="project" value="UniProtKB-KW"/>
</dbReference>
<reference evidence="7" key="1">
    <citation type="journal article" date="2014" name="Front. Microbiol.">
        <title>High frequency of phylogenetically diverse reductive dehalogenase-homologous genes in deep subseafloor sedimentary metagenomes.</title>
        <authorList>
            <person name="Kawai M."/>
            <person name="Futagami T."/>
            <person name="Toyoda A."/>
            <person name="Takaki Y."/>
            <person name="Nishi S."/>
            <person name="Hori S."/>
            <person name="Arai W."/>
            <person name="Tsubouchi T."/>
            <person name="Morono Y."/>
            <person name="Uchiyama I."/>
            <person name="Ito T."/>
            <person name="Fujiyama A."/>
            <person name="Inagaki F."/>
            <person name="Takami H."/>
        </authorList>
    </citation>
    <scope>NUCLEOTIDE SEQUENCE</scope>
    <source>
        <strain evidence="7">Expedition CK06-06</strain>
    </source>
</reference>
<dbReference type="GO" id="GO:0016491">
    <property type="term" value="F:oxidoreductase activity"/>
    <property type="evidence" value="ECO:0007669"/>
    <property type="project" value="UniProtKB-KW"/>
</dbReference>
<evidence type="ECO:0000256" key="3">
    <source>
        <dbReference type="ARBA" id="ARBA00023002"/>
    </source>
</evidence>
<feature type="non-terminal residue" evidence="7">
    <location>
        <position position="1"/>
    </location>
</feature>
<keyword evidence="3" id="KW-0560">Oxidoreductase</keyword>